<dbReference type="SMART" id="SM00109">
    <property type="entry name" value="C1"/>
    <property type="match status" value="1"/>
</dbReference>
<dbReference type="InParanoid" id="B3RQP0"/>
<gene>
    <name evidence="12" type="ORF">TRIADDRAFT_55060</name>
</gene>
<dbReference type="SMART" id="SM00324">
    <property type="entry name" value="RhoGAP"/>
    <property type="match status" value="1"/>
</dbReference>
<evidence type="ECO:0000256" key="4">
    <source>
        <dbReference type="ARBA" id="ARBA00022771"/>
    </source>
</evidence>
<dbReference type="CTD" id="6752490"/>
<feature type="domain" description="Phorbol-ester/DAG-type" evidence="10">
    <location>
        <begin position="277"/>
        <end position="326"/>
    </location>
</feature>
<evidence type="ECO:0000256" key="5">
    <source>
        <dbReference type="ARBA" id="ARBA00022782"/>
    </source>
</evidence>
<dbReference type="OMA" id="RICAVDK"/>
<dbReference type="GO" id="GO:0008270">
    <property type="term" value="F:zinc ion binding"/>
    <property type="evidence" value="ECO:0007669"/>
    <property type="project" value="UniProtKB-KW"/>
</dbReference>
<dbReference type="STRING" id="10228.B3RQP0"/>
<reference evidence="12 13" key="1">
    <citation type="journal article" date="2008" name="Nature">
        <title>The Trichoplax genome and the nature of placozoans.</title>
        <authorList>
            <person name="Srivastava M."/>
            <person name="Begovic E."/>
            <person name="Chapman J."/>
            <person name="Putnam N.H."/>
            <person name="Hellsten U."/>
            <person name="Kawashima T."/>
            <person name="Kuo A."/>
            <person name="Mitros T."/>
            <person name="Salamov A."/>
            <person name="Carpenter M.L."/>
            <person name="Signorovitch A.Y."/>
            <person name="Moreno M.A."/>
            <person name="Kamm K."/>
            <person name="Grimwood J."/>
            <person name="Schmutz J."/>
            <person name="Shapiro H."/>
            <person name="Grigoriev I.V."/>
            <person name="Buss L.W."/>
            <person name="Schierwater B."/>
            <person name="Dellaporta S.L."/>
            <person name="Rokhsar D.S."/>
        </authorList>
    </citation>
    <scope>NUCLEOTIDE SEQUENCE [LARGE SCALE GENOMIC DNA]</scope>
    <source>
        <strain evidence="12 13">Grell-BS-1999</strain>
    </source>
</reference>
<evidence type="ECO:0000259" key="11">
    <source>
        <dbReference type="PROSITE" id="PS50238"/>
    </source>
</evidence>
<feature type="domain" description="Rho-GAP" evidence="11">
    <location>
        <begin position="341"/>
        <end position="535"/>
    </location>
</feature>
<dbReference type="PROSITE" id="PS00479">
    <property type="entry name" value="ZF_DAG_PE_1"/>
    <property type="match status" value="1"/>
</dbReference>
<dbReference type="GO" id="GO:0030496">
    <property type="term" value="C:midbody"/>
    <property type="evidence" value="ECO:0000318"/>
    <property type="project" value="GO_Central"/>
</dbReference>
<keyword evidence="1" id="KW-0343">GTPase activation</keyword>
<feature type="region of interest" description="Disordered" evidence="9">
    <location>
        <begin position="541"/>
        <end position="632"/>
    </location>
</feature>
<dbReference type="InterPro" id="IPR008936">
    <property type="entry name" value="Rho_GTPase_activation_prot"/>
</dbReference>
<dbReference type="GO" id="GO:0005634">
    <property type="term" value="C:nucleus"/>
    <property type="evidence" value="ECO:0000318"/>
    <property type="project" value="GO_Central"/>
</dbReference>
<dbReference type="InterPro" id="IPR000198">
    <property type="entry name" value="RhoGAP_dom"/>
</dbReference>
<name>B3RQP0_TRIAD</name>
<dbReference type="GO" id="GO:0097149">
    <property type="term" value="C:centralspindlin complex"/>
    <property type="evidence" value="ECO:0000318"/>
    <property type="project" value="GO_Central"/>
</dbReference>
<dbReference type="SUPFAM" id="SSF48350">
    <property type="entry name" value="GTPase activation domain, GAP"/>
    <property type="match status" value="1"/>
</dbReference>
<dbReference type="GO" id="GO:0005096">
    <property type="term" value="F:GTPase activator activity"/>
    <property type="evidence" value="ECO:0000318"/>
    <property type="project" value="GO_Central"/>
</dbReference>
<dbReference type="Proteomes" id="UP000009022">
    <property type="component" value="Unassembled WGS sequence"/>
</dbReference>
<feature type="coiled-coil region" evidence="8">
    <location>
        <begin position="68"/>
        <end position="102"/>
    </location>
</feature>
<dbReference type="FunCoup" id="B3RQP0">
    <property type="interactions" value="1275"/>
</dbReference>
<sequence length="632" mass="70799">MSSLLSKFDEITRISAILAEGNEEDFYNFAKNQEECRVRWLKAEGEVENLQQAYKMVKSDRETYDIKLKHIRNQLQIEMDRRKEAEEEIRNWEMQMTLIREILCDPKCTGLLSEEDRRKIQSLGSSQQRPSPRQSVSFTSVLSPSDISFDNTIDDLEAYSRRSNKFNKRKAPSAPPEPLVEEPPLKKSCSPVHEIQSESTSAESDAFPKVSPKPMPRNLSRPPSHSQARPPVDSFFGTSIPGDSPDVKRRLERNPTNGSVTSIQSLGTPTSSRLNRIHTFCSKTIYKPENCTVCSKRIKFGKVVFKCKDCKAIAHPDCKDSVPLPCVPVANTPQRSNSKKVKMEGLIADFTPSSAPMIPAIVIHCIQEVERRGLTEVGIYRVPGVEKAVKELKEKFLRGRGAPCLTNIQDIHIVCCVLKDFLRNLKEPIITFKLHPEFIKAAEMSDPDQNVRATYATIKKLPQPNRDTLALVMLHLQRVAATPECKMGTNNLARVFGPTLIGHGSSNPDPVDMLQDTRNQPKVIESLMSLPSEFWNQYVDIDGTENGTSNTNTERNKTPLSEANAPKSRSTTPRTPQSKEAPASILGPAHFTPGRSTGTKSKENVKTTPRFGSKSKRANKRPDAFFASPFLK</sequence>
<dbReference type="GeneID" id="6752490"/>
<dbReference type="GO" id="GO:0007266">
    <property type="term" value="P:Rho protein signal transduction"/>
    <property type="evidence" value="ECO:0000318"/>
    <property type="project" value="GO_Central"/>
</dbReference>
<dbReference type="CDD" id="cd20821">
    <property type="entry name" value="C1_MgcRacGAP"/>
    <property type="match status" value="1"/>
</dbReference>
<dbReference type="PANTHER" id="PTHR46199">
    <property type="entry name" value="RAC GTPASE-ACTIVATING PROTEIN 1"/>
    <property type="match status" value="1"/>
</dbReference>
<evidence type="ECO:0000256" key="7">
    <source>
        <dbReference type="ARBA" id="ARBA00022871"/>
    </source>
</evidence>
<evidence type="ECO:0000259" key="10">
    <source>
        <dbReference type="PROSITE" id="PS50081"/>
    </source>
</evidence>
<evidence type="ECO:0000313" key="13">
    <source>
        <dbReference type="Proteomes" id="UP000009022"/>
    </source>
</evidence>
<dbReference type="Gene3D" id="1.10.555.10">
    <property type="entry name" value="Rho GTPase activation protein"/>
    <property type="match status" value="1"/>
</dbReference>
<dbReference type="AlphaFoldDB" id="B3RQP0"/>
<dbReference type="GO" id="GO:0032154">
    <property type="term" value="C:cleavage furrow"/>
    <property type="evidence" value="ECO:0000318"/>
    <property type="project" value="GO_Central"/>
</dbReference>
<feature type="region of interest" description="Disordered" evidence="9">
    <location>
        <begin position="164"/>
        <end position="270"/>
    </location>
</feature>
<organism evidence="12 13">
    <name type="scientific">Trichoplax adhaerens</name>
    <name type="common">Trichoplax reptans</name>
    <dbReference type="NCBI Taxonomy" id="10228"/>
    <lineage>
        <taxon>Eukaryota</taxon>
        <taxon>Metazoa</taxon>
        <taxon>Placozoa</taxon>
        <taxon>Uniplacotomia</taxon>
        <taxon>Trichoplacea</taxon>
        <taxon>Trichoplacidae</taxon>
        <taxon>Trichoplax</taxon>
    </lineage>
</organism>
<keyword evidence="4" id="KW-0863">Zinc-finger</keyword>
<dbReference type="CDD" id="cd04382">
    <property type="entry name" value="RhoGAP_MgcRacGAP"/>
    <property type="match status" value="1"/>
</dbReference>
<keyword evidence="7" id="KW-0744">Spermatogenesis</keyword>
<feature type="compositionally biased region" description="Low complexity" evidence="9">
    <location>
        <begin position="544"/>
        <end position="553"/>
    </location>
</feature>
<dbReference type="Pfam" id="PF00620">
    <property type="entry name" value="RhoGAP"/>
    <property type="match status" value="1"/>
</dbReference>
<accession>B3RQP0</accession>
<evidence type="ECO:0000256" key="1">
    <source>
        <dbReference type="ARBA" id="ARBA00022468"/>
    </source>
</evidence>
<dbReference type="RefSeq" id="XP_002110724.1">
    <property type="nucleotide sequence ID" value="XM_002110688.1"/>
</dbReference>
<dbReference type="Pfam" id="PF00130">
    <property type="entry name" value="C1_1"/>
    <property type="match status" value="1"/>
</dbReference>
<keyword evidence="3" id="KW-0479">Metal-binding</keyword>
<evidence type="ECO:0000313" key="12">
    <source>
        <dbReference type="EMBL" id="EDV26728.1"/>
    </source>
</evidence>
<keyword evidence="6" id="KW-0862">Zinc</keyword>
<dbReference type="GO" id="GO:0030154">
    <property type="term" value="P:cell differentiation"/>
    <property type="evidence" value="ECO:0007669"/>
    <property type="project" value="UniProtKB-KW"/>
</dbReference>
<protein>
    <recommendedName>
        <fullName evidence="14">Rac GTPase-activating protein 1</fullName>
    </recommendedName>
</protein>
<dbReference type="KEGG" id="tad:TRIADDRAFT_55060"/>
<dbReference type="FunFam" id="3.30.60.20:FF:000033">
    <property type="entry name" value="Rac GTPase-activating protein 1"/>
    <property type="match status" value="1"/>
</dbReference>
<dbReference type="PROSITE" id="PS50238">
    <property type="entry name" value="RHOGAP"/>
    <property type="match status" value="1"/>
</dbReference>
<dbReference type="OrthoDB" id="2218807at2759"/>
<evidence type="ECO:0000256" key="3">
    <source>
        <dbReference type="ARBA" id="ARBA00022723"/>
    </source>
</evidence>
<dbReference type="SUPFAM" id="SSF57889">
    <property type="entry name" value="Cysteine-rich domain"/>
    <property type="match status" value="1"/>
</dbReference>
<dbReference type="InterPro" id="IPR002219">
    <property type="entry name" value="PKC_DAG/PE"/>
</dbReference>
<evidence type="ECO:0000256" key="8">
    <source>
        <dbReference type="SAM" id="Coils"/>
    </source>
</evidence>
<proteinExistence type="predicted"/>
<evidence type="ECO:0000256" key="9">
    <source>
        <dbReference type="SAM" id="MobiDB-lite"/>
    </source>
</evidence>
<dbReference type="HOGENOM" id="CLU_026187_1_0_1"/>
<feature type="compositionally biased region" description="Low complexity" evidence="9">
    <location>
        <begin position="121"/>
        <end position="137"/>
    </location>
</feature>
<dbReference type="GO" id="GO:0007283">
    <property type="term" value="P:spermatogenesis"/>
    <property type="evidence" value="ECO:0007669"/>
    <property type="project" value="UniProtKB-KW"/>
</dbReference>
<evidence type="ECO:0000256" key="6">
    <source>
        <dbReference type="ARBA" id="ARBA00022833"/>
    </source>
</evidence>
<dbReference type="GO" id="GO:0000281">
    <property type="term" value="P:mitotic cytokinesis"/>
    <property type="evidence" value="ECO:0000318"/>
    <property type="project" value="GO_Central"/>
</dbReference>
<dbReference type="GO" id="GO:0051233">
    <property type="term" value="C:spindle midzone"/>
    <property type="evidence" value="ECO:0000318"/>
    <property type="project" value="GO_Central"/>
</dbReference>
<dbReference type="PROSITE" id="PS50081">
    <property type="entry name" value="ZF_DAG_PE_2"/>
    <property type="match status" value="1"/>
</dbReference>
<keyword evidence="5" id="KW-0221">Differentiation</keyword>
<keyword evidence="8" id="KW-0175">Coiled coil</keyword>
<dbReference type="PANTHER" id="PTHR46199:SF3">
    <property type="entry name" value="RAC GTPASE-ACTIVATING PROTEIN 1"/>
    <property type="match status" value="1"/>
</dbReference>
<evidence type="ECO:0000256" key="2">
    <source>
        <dbReference type="ARBA" id="ARBA00022473"/>
    </source>
</evidence>
<dbReference type="EMBL" id="DS985243">
    <property type="protein sequence ID" value="EDV26728.1"/>
    <property type="molecule type" value="Genomic_DNA"/>
</dbReference>
<feature type="region of interest" description="Disordered" evidence="9">
    <location>
        <begin position="119"/>
        <end position="139"/>
    </location>
</feature>
<keyword evidence="13" id="KW-1185">Reference proteome</keyword>
<dbReference type="GO" id="GO:0051256">
    <property type="term" value="P:mitotic spindle midzone assembly"/>
    <property type="evidence" value="ECO:0000318"/>
    <property type="project" value="GO_Central"/>
</dbReference>
<feature type="compositionally biased region" description="Polar residues" evidence="9">
    <location>
        <begin position="254"/>
        <end position="270"/>
    </location>
</feature>
<feature type="compositionally biased region" description="Polar residues" evidence="9">
    <location>
        <begin position="567"/>
        <end position="578"/>
    </location>
</feature>
<evidence type="ECO:0008006" key="14">
    <source>
        <dbReference type="Google" id="ProtNLM"/>
    </source>
</evidence>
<dbReference type="PhylomeDB" id="B3RQP0"/>
<keyword evidence="2" id="KW-0217">Developmental protein</keyword>
<dbReference type="InterPro" id="IPR046349">
    <property type="entry name" value="C1-like_sf"/>
</dbReference>
<dbReference type="eggNOG" id="KOG3564">
    <property type="taxonomic scope" value="Eukaryota"/>
</dbReference>
<dbReference type="Gene3D" id="3.30.60.20">
    <property type="match status" value="1"/>
</dbReference>